<evidence type="ECO:0000313" key="2">
    <source>
        <dbReference type="EMBL" id="WBO22829.1"/>
    </source>
</evidence>
<gene>
    <name evidence="2" type="ORF">PBT88_01360</name>
</gene>
<keyword evidence="1" id="KW-0732">Signal</keyword>
<evidence type="ECO:0000313" key="3">
    <source>
        <dbReference type="Proteomes" id="UP001210865"/>
    </source>
</evidence>
<evidence type="ECO:0008006" key="4">
    <source>
        <dbReference type="Google" id="ProtNLM"/>
    </source>
</evidence>
<name>A0ABY7NS95_9SPHN</name>
<accession>A0ABY7NS95</accession>
<evidence type="ECO:0000256" key="1">
    <source>
        <dbReference type="SAM" id="SignalP"/>
    </source>
</evidence>
<organism evidence="2 3">
    <name type="scientific">Sphingomonas abietis</name>
    <dbReference type="NCBI Taxonomy" id="3012344"/>
    <lineage>
        <taxon>Bacteria</taxon>
        <taxon>Pseudomonadati</taxon>
        <taxon>Pseudomonadota</taxon>
        <taxon>Alphaproteobacteria</taxon>
        <taxon>Sphingomonadales</taxon>
        <taxon>Sphingomonadaceae</taxon>
        <taxon>Sphingomonas</taxon>
    </lineage>
</organism>
<protein>
    <recommendedName>
        <fullName evidence="4">HD domain-containing protein</fullName>
    </recommendedName>
</protein>
<feature type="chain" id="PRO_5045307692" description="HD domain-containing protein" evidence="1">
    <location>
        <begin position="21"/>
        <end position="357"/>
    </location>
</feature>
<dbReference type="RefSeq" id="WP_270077469.1">
    <property type="nucleotide sequence ID" value="NZ_CP115174.1"/>
</dbReference>
<dbReference type="EMBL" id="CP115174">
    <property type="protein sequence ID" value="WBO22829.1"/>
    <property type="molecule type" value="Genomic_DNA"/>
</dbReference>
<keyword evidence="3" id="KW-1185">Reference proteome</keyword>
<dbReference type="Proteomes" id="UP001210865">
    <property type="component" value="Chromosome"/>
</dbReference>
<feature type="signal peptide" evidence="1">
    <location>
        <begin position="1"/>
        <end position="20"/>
    </location>
</feature>
<proteinExistence type="predicted"/>
<sequence length="357" mass="38202">MTRFLRFAFTLLLAAGAGHATPPDPQQRMAAIARSSPLVRDAIGRVRASAENVRDPALRRATIAALFDPDDCIRHRIGMDATREHGIIDSLRAHGWIDASLSDAAASQGLFPPLRDAGTPCPRLPSPDLLAAGGDGVSHHSWPGGLALHVAFNIASARAQIGLYARQSHATGIDEDQIVTAALWHDWAKALTLQWRADGMLTPEIPVAGTGAHHILGLAEAMRRGFPPSQVMVQACAHGVDPALLAAWLGAAALVASVDARLYPVTITPECLIHHLSDQNWIFADAAIAGADRALAADAGRYGFGAATAADYRLCYRHVALAYLGADRMFSATPAERDRLLRKMFRTHPPCGRADRE</sequence>
<reference evidence="2 3" key="1">
    <citation type="submission" date="2022-12" db="EMBL/GenBank/DDBJ databases">
        <title>Sphingomonas abieness sp. nov., an endophytic bacterium isolated from Abies koreana.</title>
        <authorList>
            <person name="Jiang L."/>
            <person name="Lee J."/>
        </authorList>
    </citation>
    <scope>NUCLEOTIDE SEQUENCE [LARGE SCALE GENOMIC DNA]</scope>
    <source>
        <strain evidence="3">PAMB 00755</strain>
    </source>
</reference>